<evidence type="ECO:0000313" key="2">
    <source>
        <dbReference type="EMBL" id="KAF3838999.1"/>
    </source>
</evidence>
<feature type="region of interest" description="Disordered" evidence="1">
    <location>
        <begin position="1"/>
        <end position="66"/>
    </location>
</feature>
<feature type="compositionally biased region" description="Basic and acidic residues" evidence="1">
    <location>
        <begin position="1"/>
        <end position="16"/>
    </location>
</feature>
<protein>
    <submittedName>
        <fullName evidence="2">Uncharacterized protein</fullName>
    </submittedName>
</protein>
<gene>
    <name evidence="2" type="ORF">F7725_017716</name>
</gene>
<reference evidence="2 3" key="1">
    <citation type="submission" date="2020-03" db="EMBL/GenBank/DDBJ databases">
        <title>Dissostichus mawsoni Genome sequencing and assembly.</title>
        <authorList>
            <person name="Park H."/>
        </authorList>
    </citation>
    <scope>NUCLEOTIDE SEQUENCE [LARGE SCALE GENOMIC DNA]</scope>
    <source>
        <strain evidence="2">DM0001</strain>
        <tissue evidence="2">Muscle</tissue>
    </source>
</reference>
<feature type="compositionally biased region" description="Basic and acidic residues" evidence="1">
    <location>
        <begin position="42"/>
        <end position="54"/>
    </location>
</feature>
<comment type="caution">
    <text evidence="2">The sequence shown here is derived from an EMBL/GenBank/DDBJ whole genome shotgun (WGS) entry which is preliminary data.</text>
</comment>
<feature type="compositionally biased region" description="Polar residues" evidence="1">
    <location>
        <begin position="20"/>
        <end position="30"/>
    </location>
</feature>
<sequence length="136" mass="15189">MRTKSPDRQQNKRMDILNHFGNNSPPSKSNVDVGGISAGISRKRDQSRQEERQEGGTTSHSYDLSGSELRRIYNSPVFHGGASEEAPGRTVCADRAHQPLWSQVRTLLHTPHYRQQMGYLIQGNPLLTSRAGDGVY</sequence>
<dbReference type="AlphaFoldDB" id="A0A7J5XQY8"/>
<proteinExistence type="predicted"/>
<name>A0A7J5XQY8_DISMA</name>
<dbReference type="EMBL" id="JAAKFY010000021">
    <property type="protein sequence ID" value="KAF3838999.1"/>
    <property type="molecule type" value="Genomic_DNA"/>
</dbReference>
<evidence type="ECO:0000256" key="1">
    <source>
        <dbReference type="SAM" id="MobiDB-lite"/>
    </source>
</evidence>
<evidence type="ECO:0000313" key="3">
    <source>
        <dbReference type="Proteomes" id="UP000518266"/>
    </source>
</evidence>
<feature type="compositionally biased region" description="Polar residues" evidence="1">
    <location>
        <begin position="55"/>
        <end position="64"/>
    </location>
</feature>
<dbReference type="Proteomes" id="UP000518266">
    <property type="component" value="Unassembled WGS sequence"/>
</dbReference>
<organism evidence="2 3">
    <name type="scientific">Dissostichus mawsoni</name>
    <name type="common">Antarctic cod</name>
    <dbReference type="NCBI Taxonomy" id="36200"/>
    <lineage>
        <taxon>Eukaryota</taxon>
        <taxon>Metazoa</taxon>
        <taxon>Chordata</taxon>
        <taxon>Craniata</taxon>
        <taxon>Vertebrata</taxon>
        <taxon>Euteleostomi</taxon>
        <taxon>Actinopterygii</taxon>
        <taxon>Neopterygii</taxon>
        <taxon>Teleostei</taxon>
        <taxon>Neoteleostei</taxon>
        <taxon>Acanthomorphata</taxon>
        <taxon>Eupercaria</taxon>
        <taxon>Perciformes</taxon>
        <taxon>Notothenioidei</taxon>
        <taxon>Nototheniidae</taxon>
        <taxon>Dissostichus</taxon>
    </lineage>
</organism>
<accession>A0A7J5XQY8</accession>
<keyword evidence="3" id="KW-1185">Reference proteome</keyword>